<keyword evidence="2" id="KW-1185">Reference proteome</keyword>
<dbReference type="EMBL" id="AP028919">
    <property type="protein sequence ID" value="BET00229.1"/>
    <property type="molecule type" value="Genomic_DNA"/>
</dbReference>
<evidence type="ECO:0000313" key="1">
    <source>
        <dbReference type="EMBL" id="BET00229.1"/>
    </source>
</evidence>
<evidence type="ECO:0000313" key="2">
    <source>
        <dbReference type="Proteomes" id="UP001307889"/>
    </source>
</evidence>
<reference evidence="1 2" key="1">
    <citation type="submission" date="2023-09" db="EMBL/GenBank/DDBJ databases">
        <title>Nesidiocoris tenuis whole genome shotgun sequence.</title>
        <authorList>
            <person name="Shibata T."/>
            <person name="Shimoda M."/>
            <person name="Kobayashi T."/>
            <person name="Uehara T."/>
        </authorList>
    </citation>
    <scope>NUCLEOTIDE SEQUENCE [LARGE SCALE GENOMIC DNA]</scope>
    <source>
        <strain evidence="1 2">Japan</strain>
    </source>
</reference>
<gene>
    <name evidence="1" type="ORF">NTJ_13045</name>
</gene>
<proteinExistence type="predicted"/>
<name>A0ABN7B759_9HEMI</name>
<sequence length="95" mass="10990">MCAKTNSRNLLTVFVEHQMWICHKFDTRCRGSELTIDILKRTTRDEFWDIDSQLTVLRYEVWPGQRDGDVIPARPVLSEEDYNSTLAGRSGSLSL</sequence>
<accession>A0ABN7B759</accession>
<protein>
    <submittedName>
        <fullName evidence="1">Uncharacterized protein</fullName>
    </submittedName>
</protein>
<dbReference type="Proteomes" id="UP001307889">
    <property type="component" value="Chromosome 11"/>
</dbReference>
<organism evidence="1 2">
    <name type="scientific">Nesidiocoris tenuis</name>
    <dbReference type="NCBI Taxonomy" id="355587"/>
    <lineage>
        <taxon>Eukaryota</taxon>
        <taxon>Metazoa</taxon>
        <taxon>Ecdysozoa</taxon>
        <taxon>Arthropoda</taxon>
        <taxon>Hexapoda</taxon>
        <taxon>Insecta</taxon>
        <taxon>Pterygota</taxon>
        <taxon>Neoptera</taxon>
        <taxon>Paraneoptera</taxon>
        <taxon>Hemiptera</taxon>
        <taxon>Heteroptera</taxon>
        <taxon>Panheteroptera</taxon>
        <taxon>Cimicomorpha</taxon>
        <taxon>Miridae</taxon>
        <taxon>Dicyphina</taxon>
        <taxon>Nesidiocoris</taxon>
    </lineage>
</organism>